<evidence type="ECO:0000256" key="12">
    <source>
        <dbReference type="ARBA" id="ARBA00023136"/>
    </source>
</evidence>
<dbReference type="InterPro" id="IPR003661">
    <property type="entry name" value="HisK_dim/P_dom"/>
</dbReference>
<dbReference type="NCBIfam" id="TIGR00229">
    <property type="entry name" value="sensory_box"/>
    <property type="match status" value="1"/>
</dbReference>
<dbReference type="SUPFAM" id="SSF55785">
    <property type="entry name" value="PYP-like sensor domain (PAS domain)"/>
    <property type="match status" value="1"/>
</dbReference>
<keyword evidence="12 15" id="KW-0472">Membrane</keyword>
<evidence type="ECO:0000256" key="4">
    <source>
        <dbReference type="ARBA" id="ARBA00022553"/>
    </source>
</evidence>
<dbReference type="Gene3D" id="3.30.450.40">
    <property type="match status" value="1"/>
</dbReference>
<evidence type="ECO:0000256" key="15">
    <source>
        <dbReference type="SAM" id="Phobius"/>
    </source>
</evidence>
<dbReference type="InterPro" id="IPR005467">
    <property type="entry name" value="His_kinase_dom"/>
</dbReference>
<dbReference type="Gene3D" id="3.30.450.20">
    <property type="entry name" value="PAS domain"/>
    <property type="match status" value="1"/>
</dbReference>
<dbReference type="InterPro" id="IPR004358">
    <property type="entry name" value="Sig_transdc_His_kin-like_C"/>
</dbReference>
<dbReference type="Pfam" id="PF00072">
    <property type="entry name" value="Response_reg"/>
    <property type="match status" value="1"/>
</dbReference>
<evidence type="ECO:0000256" key="6">
    <source>
        <dbReference type="ARBA" id="ARBA00022692"/>
    </source>
</evidence>
<dbReference type="InterPro" id="IPR000014">
    <property type="entry name" value="PAS"/>
</dbReference>
<feature type="transmembrane region" description="Helical" evidence="15">
    <location>
        <begin position="6"/>
        <end position="24"/>
    </location>
</feature>
<keyword evidence="5" id="KW-0808">Transferase</keyword>
<dbReference type="PRINTS" id="PR00344">
    <property type="entry name" value="BCTRLSENSOR"/>
</dbReference>
<keyword evidence="11" id="KW-0902">Two-component regulatory system</keyword>
<dbReference type="RefSeq" id="WP_248343405.1">
    <property type="nucleotide sequence ID" value="NZ_AP025592.1"/>
</dbReference>
<dbReference type="InterPro" id="IPR035965">
    <property type="entry name" value="PAS-like_dom_sf"/>
</dbReference>
<gene>
    <name evidence="18" type="ORF">AMPC_39460</name>
</gene>
<dbReference type="EMBL" id="AP025592">
    <property type="protein sequence ID" value="BDG10833.1"/>
    <property type="molecule type" value="Genomic_DNA"/>
</dbReference>
<evidence type="ECO:0000256" key="2">
    <source>
        <dbReference type="ARBA" id="ARBA00004141"/>
    </source>
</evidence>
<dbReference type="SMART" id="SM00388">
    <property type="entry name" value="HisKA"/>
    <property type="match status" value="1"/>
</dbReference>
<dbReference type="Proteomes" id="UP001162734">
    <property type="component" value="Chromosome"/>
</dbReference>
<evidence type="ECO:0000256" key="14">
    <source>
        <dbReference type="SAM" id="Coils"/>
    </source>
</evidence>
<feature type="transmembrane region" description="Helical" evidence="15">
    <location>
        <begin position="81"/>
        <end position="101"/>
    </location>
</feature>
<dbReference type="Pfam" id="PF00512">
    <property type="entry name" value="HisKA"/>
    <property type="match status" value="1"/>
</dbReference>
<dbReference type="Pfam" id="PF13185">
    <property type="entry name" value="GAF_2"/>
    <property type="match status" value="1"/>
</dbReference>
<dbReference type="SMART" id="SM00387">
    <property type="entry name" value="HATPase_c"/>
    <property type="match status" value="1"/>
</dbReference>
<dbReference type="InterPro" id="IPR029016">
    <property type="entry name" value="GAF-like_dom_sf"/>
</dbReference>
<dbReference type="EC" id="2.7.13.3" evidence="3"/>
<evidence type="ECO:0000256" key="9">
    <source>
        <dbReference type="ARBA" id="ARBA00022840"/>
    </source>
</evidence>
<evidence type="ECO:0000256" key="7">
    <source>
        <dbReference type="ARBA" id="ARBA00022741"/>
    </source>
</evidence>
<dbReference type="SUPFAM" id="SSF55874">
    <property type="entry name" value="ATPase domain of HSP90 chaperone/DNA topoisomerase II/histidine kinase"/>
    <property type="match status" value="1"/>
</dbReference>
<protein>
    <recommendedName>
        <fullName evidence="3">histidine kinase</fullName>
        <ecNumber evidence="3">2.7.13.3</ecNumber>
    </recommendedName>
</protein>
<dbReference type="Gene3D" id="3.30.565.10">
    <property type="entry name" value="Histidine kinase-like ATPase, C-terminal domain"/>
    <property type="match status" value="1"/>
</dbReference>
<comment type="catalytic activity">
    <reaction evidence="1">
        <text>ATP + protein L-histidine = ADP + protein N-phospho-L-histidine.</text>
        <dbReference type="EC" id="2.7.13.3"/>
    </reaction>
</comment>
<proteinExistence type="predicted"/>
<dbReference type="InterPro" id="IPR003594">
    <property type="entry name" value="HATPase_dom"/>
</dbReference>
<keyword evidence="6 15" id="KW-0812">Transmembrane</keyword>
<evidence type="ECO:0000313" key="18">
    <source>
        <dbReference type="EMBL" id="BDG10833.1"/>
    </source>
</evidence>
<dbReference type="Gene3D" id="1.10.287.130">
    <property type="match status" value="1"/>
</dbReference>
<dbReference type="SMART" id="SM00448">
    <property type="entry name" value="REC"/>
    <property type="match status" value="1"/>
</dbReference>
<evidence type="ECO:0000256" key="1">
    <source>
        <dbReference type="ARBA" id="ARBA00000085"/>
    </source>
</evidence>
<feature type="modified residue" description="4-aspartylphosphate" evidence="13">
    <location>
        <position position="757"/>
    </location>
</feature>
<dbReference type="SUPFAM" id="SSF47384">
    <property type="entry name" value="Homodimeric domain of signal transducing histidine kinase"/>
    <property type="match status" value="1"/>
</dbReference>
<keyword evidence="8" id="KW-0418">Kinase</keyword>
<keyword evidence="19" id="KW-1185">Reference proteome</keyword>
<dbReference type="CDD" id="cd00075">
    <property type="entry name" value="HATPase"/>
    <property type="match status" value="1"/>
</dbReference>
<dbReference type="Pfam" id="PF13493">
    <property type="entry name" value="DUF4118"/>
    <property type="match status" value="1"/>
</dbReference>
<dbReference type="CDD" id="cd17580">
    <property type="entry name" value="REC_2_DhkD-like"/>
    <property type="match status" value="1"/>
</dbReference>
<dbReference type="InterPro" id="IPR011006">
    <property type="entry name" value="CheY-like_superfamily"/>
</dbReference>
<evidence type="ECO:0000256" key="11">
    <source>
        <dbReference type="ARBA" id="ARBA00023012"/>
    </source>
</evidence>
<keyword evidence="4 13" id="KW-0597">Phosphoprotein</keyword>
<dbReference type="InterPro" id="IPR025201">
    <property type="entry name" value="KdpD_TM"/>
</dbReference>
<dbReference type="SUPFAM" id="SSF55781">
    <property type="entry name" value="GAF domain-like"/>
    <property type="match status" value="1"/>
</dbReference>
<dbReference type="SMART" id="SM00065">
    <property type="entry name" value="GAF"/>
    <property type="match status" value="1"/>
</dbReference>
<reference evidence="19" key="1">
    <citation type="journal article" date="2022" name="Int. J. Syst. Evol. Microbiol.">
        <title>Anaeromyxobacter oryzae sp. nov., Anaeromyxobacter diazotrophicus sp. nov. and Anaeromyxobacter paludicola sp. nov., isolated from paddy soils.</title>
        <authorList>
            <person name="Itoh H."/>
            <person name="Xu Z."/>
            <person name="Mise K."/>
            <person name="Masuda Y."/>
            <person name="Ushijima N."/>
            <person name="Hayakawa C."/>
            <person name="Shiratori Y."/>
            <person name="Senoo K."/>
        </authorList>
    </citation>
    <scope>NUCLEOTIDE SEQUENCE [LARGE SCALE GENOMIC DNA]</scope>
    <source>
        <strain evidence="19">Red630</strain>
    </source>
</reference>
<dbReference type="InterPro" id="IPR038318">
    <property type="entry name" value="KdpD_sf"/>
</dbReference>
<feature type="transmembrane region" description="Helical" evidence="15">
    <location>
        <begin position="36"/>
        <end position="69"/>
    </location>
</feature>
<dbReference type="PROSITE" id="PS50110">
    <property type="entry name" value="RESPONSE_REGULATORY"/>
    <property type="match status" value="1"/>
</dbReference>
<dbReference type="PANTHER" id="PTHR43047:SF72">
    <property type="entry name" value="OSMOSENSING HISTIDINE PROTEIN KINASE SLN1"/>
    <property type="match status" value="1"/>
</dbReference>
<dbReference type="InterPro" id="IPR036890">
    <property type="entry name" value="HATPase_C_sf"/>
</dbReference>
<evidence type="ECO:0000259" key="17">
    <source>
        <dbReference type="PROSITE" id="PS50110"/>
    </source>
</evidence>
<keyword evidence="10 15" id="KW-1133">Transmembrane helix</keyword>
<dbReference type="SUPFAM" id="SSF52172">
    <property type="entry name" value="CheY-like"/>
    <property type="match status" value="1"/>
</dbReference>
<keyword evidence="9" id="KW-0067">ATP-binding</keyword>
<keyword evidence="7" id="KW-0547">Nucleotide-binding</keyword>
<evidence type="ECO:0000256" key="13">
    <source>
        <dbReference type="PROSITE-ProRule" id="PRU00169"/>
    </source>
</evidence>
<feature type="coiled-coil region" evidence="14">
    <location>
        <begin position="119"/>
        <end position="150"/>
    </location>
</feature>
<comment type="subcellular location">
    <subcellularLocation>
        <location evidence="2">Membrane</location>
        <topology evidence="2">Multi-pass membrane protein</topology>
    </subcellularLocation>
</comment>
<evidence type="ECO:0000256" key="10">
    <source>
        <dbReference type="ARBA" id="ARBA00022989"/>
    </source>
</evidence>
<feature type="domain" description="Response regulatory" evidence="17">
    <location>
        <begin position="708"/>
        <end position="823"/>
    </location>
</feature>
<accession>A0ABN6NEV1</accession>
<evidence type="ECO:0000256" key="3">
    <source>
        <dbReference type="ARBA" id="ARBA00012438"/>
    </source>
</evidence>
<sequence length="824" mass="87612">MSSGAWAYLAAVGVSGLALALRVLTAPFFGGGVAYLTFYPAVMFAATLGGLGPGLVSTALCAAGAAAFVLPRAAHLLAPPAAASLAVFALMGIAMSLTAGLHRRSRQRLADDEKERAVRAREEELAAAEAGRLREQEEEARARAVQLEAVLDCIGDGVIVYDREGRTVRSSPAADAILGVPAEARAGPVADRAMRQYEVLTEDGRRQGPSEMAAVRAAVHGERIPAALYQVRAFGLAPRWLMISATPLFVGGRHTGAVLSLSDVTARKRAEEELRVVTRLYAVLSRVNEAIVRIRDERRLFEAVCRIVTEDGVFPLAWVGEVRGRKVVPAAAWGPAVDYVRSLEVEVDGPLGQGPTGTCVREGRVIINEDFDSNPATTPWREATLAHGLRASAAFPLRRAGEVVGALTFYAGEPGAFTAKQVQLLEALCADLSYALDALQHERLRAEAERGLREADRHKDEFLRMLSHELRNPLAPIRNSVQVLRLAEAGGEQAARAAGVIERQAAHLTRLVDDLLDVTRIASGKFALRRARLDLRDLVRRTADDFRAVMSERGLALEVALPATEAWVDADATRLTQILGNLLHNAAKFSERGETVRVELRSVDGRAELSVRDSGVGIDPELLPAIFDPFVQSDRTLARSEGGLGLGLALVRGIAELHGGTARGESPGPGRGAELVVTLPLAEAPAAPAPAPVPAAGRAPSDASRGRRVLVVDDNQDAARSMADVLELLGHAPRVAHDGPSALALARESAPEVVLCDIGLPGMSGYDVARALRADGGRDARLIAVTGYAQAEDVRRAVEAGFDAHLAKPCDLAELQRLLAAPRA</sequence>
<dbReference type="InterPro" id="IPR003018">
    <property type="entry name" value="GAF"/>
</dbReference>
<dbReference type="Pfam" id="PF02518">
    <property type="entry name" value="HATPase_c"/>
    <property type="match status" value="1"/>
</dbReference>
<dbReference type="InterPro" id="IPR013656">
    <property type="entry name" value="PAS_4"/>
</dbReference>
<dbReference type="CDD" id="cd00082">
    <property type="entry name" value="HisKA"/>
    <property type="match status" value="1"/>
</dbReference>
<dbReference type="InterPro" id="IPR036097">
    <property type="entry name" value="HisK_dim/P_sf"/>
</dbReference>
<dbReference type="Pfam" id="PF08448">
    <property type="entry name" value="PAS_4"/>
    <property type="match status" value="1"/>
</dbReference>
<evidence type="ECO:0000259" key="16">
    <source>
        <dbReference type="PROSITE" id="PS50109"/>
    </source>
</evidence>
<evidence type="ECO:0000256" key="8">
    <source>
        <dbReference type="ARBA" id="ARBA00022777"/>
    </source>
</evidence>
<evidence type="ECO:0000313" key="19">
    <source>
        <dbReference type="Proteomes" id="UP001162734"/>
    </source>
</evidence>
<dbReference type="InterPro" id="IPR001789">
    <property type="entry name" value="Sig_transdc_resp-reg_receiver"/>
</dbReference>
<name>A0ABN6NEV1_9BACT</name>
<dbReference type="PANTHER" id="PTHR43047">
    <property type="entry name" value="TWO-COMPONENT HISTIDINE PROTEIN KINASE"/>
    <property type="match status" value="1"/>
</dbReference>
<organism evidence="18 19">
    <name type="scientific">Anaeromyxobacter paludicola</name>
    <dbReference type="NCBI Taxonomy" id="2918171"/>
    <lineage>
        <taxon>Bacteria</taxon>
        <taxon>Pseudomonadati</taxon>
        <taxon>Myxococcota</taxon>
        <taxon>Myxococcia</taxon>
        <taxon>Myxococcales</taxon>
        <taxon>Cystobacterineae</taxon>
        <taxon>Anaeromyxobacteraceae</taxon>
        <taxon>Anaeromyxobacter</taxon>
    </lineage>
</organism>
<dbReference type="Gene3D" id="1.20.120.620">
    <property type="entry name" value="Backbone structure of the membrane domain of e. Coli histidine kinase receptor kdpd"/>
    <property type="match status" value="1"/>
</dbReference>
<dbReference type="PROSITE" id="PS50109">
    <property type="entry name" value="HIS_KIN"/>
    <property type="match status" value="1"/>
</dbReference>
<keyword evidence="14" id="KW-0175">Coiled coil</keyword>
<evidence type="ECO:0000256" key="5">
    <source>
        <dbReference type="ARBA" id="ARBA00022679"/>
    </source>
</evidence>
<dbReference type="Gene3D" id="3.40.50.2300">
    <property type="match status" value="1"/>
</dbReference>
<feature type="domain" description="Histidine kinase" evidence="16">
    <location>
        <begin position="465"/>
        <end position="683"/>
    </location>
</feature>